<comment type="caution">
    <text evidence="2">The sequence shown here is derived from an EMBL/GenBank/DDBJ whole genome shotgun (WGS) entry which is preliminary data.</text>
</comment>
<dbReference type="Gene3D" id="1.10.1220.10">
    <property type="entry name" value="Met repressor-like"/>
    <property type="match status" value="1"/>
</dbReference>
<dbReference type="Pfam" id="PF01402">
    <property type="entry name" value="RHH_1"/>
    <property type="match status" value="1"/>
</dbReference>
<accession>A0ABW4FJF2</accession>
<evidence type="ECO:0000313" key="2">
    <source>
        <dbReference type="EMBL" id="MFD1530601.1"/>
    </source>
</evidence>
<dbReference type="InterPro" id="IPR013321">
    <property type="entry name" value="Arc_rbn_hlx_hlx"/>
</dbReference>
<dbReference type="InterPro" id="IPR002145">
    <property type="entry name" value="CopG"/>
</dbReference>
<dbReference type="InterPro" id="IPR010985">
    <property type="entry name" value="Ribbon_hlx_hlx"/>
</dbReference>
<dbReference type="EMBL" id="JBHUCP010000008">
    <property type="protein sequence ID" value="MFD1530601.1"/>
    <property type="molecule type" value="Genomic_DNA"/>
</dbReference>
<dbReference type="RefSeq" id="WP_343988085.1">
    <property type="nucleotide sequence ID" value="NZ_BAAAJG010000029.1"/>
</dbReference>
<reference evidence="3" key="1">
    <citation type="journal article" date="2019" name="Int. J. Syst. Evol. Microbiol.">
        <title>The Global Catalogue of Microorganisms (GCM) 10K type strain sequencing project: providing services to taxonomists for standard genome sequencing and annotation.</title>
        <authorList>
            <consortium name="The Broad Institute Genomics Platform"/>
            <consortium name="The Broad Institute Genome Sequencing Center for Infectious Disease"/>
            <person name="Wu L."/>
            <person name="Ma J."/>
        </authorList>
    </citation>
    <scope>NUCLEOTIDE SEQUENCE [LARGE SCALE GENOMIC DNA]</scope>
    <source>
        <strain evidence="3">JCM 12165</strain>
    </source>
</reference>
<evidence type="ECO:0000259" key="1">
    <source>
        <dbReference type="Pfam" id="PF01402"/>
    </source>
</evidence>
<dbReference type="SUPFAM" id="SSF47598">
    <property type="entry name" value="Ribbon-helix-helix"/>
    <property type="match status" value="1"/>
</dbReference>
<name>A0ABW4FJF2_9PSEU</name>
<feature type="domain" description="Ribbon-helix-helix protein CopG" evidence="1">
    <location>
        <begin position="3"/>
        <end position="39"/>
    </location>
</feature>
<keyword evidence="3" id="KW-1185">Reference proteome</keyword>
<organism evidence="2 3">
    <name type="scientific">Pseudonocardia aurantiaca</name>
    <dbReference type="NCBI Taxonomy" id="75290"/>
    <lineage>
        <taxon>Bacteria</taxon>
        <taxon>Bacillati</taxon>
        <taxon>Actinomycetota</taxon>
        <taxon>Actinomycetes</taxon>
        <taxon>Pseudonocardiales</taxon>
        <taxon>Pseudonocardiaceae</taxon>
        <taxon>Pseudonocardia</taxon>
    </lineage>
</organism>
<dbReference type="CDD" id="cd22231">
    <property type="entry name" value="RHH_NikR_HicB-like"/>
    <property type="match status" value="1"/>
</dbReference>
<dbReference type="Proteomes" id="UP001597145">
    <property type="component" value="Unassembled WGS sequence"/>
</dbReference>
<protein>
    <submittedName>
        <fullName evidence="2">CopG family ribbon-helix-helix protein</fullName>
    </submittedName>
</protein>
<proteinExistence type="predicted"/>
<evidence type="ECO:0000313" key="3">
    <source>
        <dbReference type="Proteomes" id="UP001597145"/>
    </source>
</evidence>
<sequence length="79" mass="8758">MKIAVSVPDELFERADELAGRLGVSRSQVYARALEEYLASHDDENDPVTAKLNELAAQFEPALTPAAARQLVDSGQWEW</sequence>
<gene>
    <name evidence="2" type="ORF">ACFSCY_14215</name>
</gene>